<feature type="compositionally biased region" description="Basic residues" evidence="1">
    <location>
        <begin position="1"/>
        <end position="12"/>
    </location>
</feature>
<evidence type="ECO:0000256" key="2">
    <source>
        <dbReference type="SAM" id="Phobius"/>
    </source>
</evidence>
<dbReference type="AlphaFoldDB" id="A0A8D8PC28"/>
<evidence type="ECO:0000256" key="1">
    <source>
        <dbReference type="SAM" id="MobiDB-lite"/>
    </source>
</evidence>
<feature type="region of interest" description="Disordered" evidence="1">
    <location>
        <begin position="1"/>
        <end position="23"/>
    </location>
</feature>
<dbReference type="EMBL" id="HBUE01336802">
    <property type="protein sequence ID" value="CAG6596466.1"/>
    <property type="molecule type" value="Transcribed_RNA"/>
</dbReference>
<dbReference type="EMBL" id="HBUE01336795">
    <property type="protein sequence ID" value="CAG6596454.1"/>
    <property type="molecule type" value="Transcribed_RNA"/>
</dbReference>
<sequence>MARRSAQHRRSSKSAQTPNGNTHSSSVVFAVVVPVSKECIVPIPSPPRGSTDNAVRSDGVTLKWKVVKESPLLGSGDRRIGLNPVECCCPVLSRCRPPPSNKKVTSAFTLLSLFLWTGSVFSFRMIPLDFAGRPVLRLQQLADAKKQFPAVGKDRAVNFIEEKCFVCECFEKWPSRIGRSVFLLF</sequence>
<reference evidence="3" key="1">
    <citation type="submission" date="2021-05" db="EMBL/GenBank/DDBJ databases">
        <authorList>
            <person name="Alioto T."/>
            <person name="Alioto T."/>
            <person name="Gomez Garrido J."/>
        </authorList>
    </citation>
    <scope>NUCLEOTIDE SEQUENCE</scope>
</reference>
<feature type="compositionally biased region" description="Polar residues" evidence="1">
    <location>
        <begin position="13"/>
        <end position="23"/>
    </location>
</feature>
<keyword evidence="2" id="KW-0812">Transmembrane</keyword>
<evidence type="ECO:0000313" key="3">
    <source>
        <dbReference type="EMBL" id="CAG6596466.1"/>
    </source>
</evidence>
<organism evidence="3">
    <name type="scientific">Culex pipiens</name>
    <name type="common">House mosquito</name>
    <dbReference type="NCBI Taxonomy" id="7175"/>
    <lineage>
        <taxon>Eukaryota</taxon>
        <taxon>Metazoa</taxon>
        <taxon>Ecdysozoa</taxon>
        <taxon>Arthropoda</taxon>
        <taxon>Hexapoda</taxon>
        <taxon>Insecta</taxon>
        <taxon>Pterygota</taxon>
        <taxon>Neoptera</taxon>
        <taxon>Endopterygota</taxon>
        <taxon>Diptera</taxon>
        <taxon>Nematocera</taxon>
        <taxon>Culicoidea</taxon>
        <taxon>Culicidae</taxon>
        <taxon>Culicinae</taxon>
        <taxon>Culicini</taxon>
        <taxon>Culex</taxon>
        <taxon>Culex</taxon>
    </lineage>
</organism>
<dbReference type="EMBL" id="HBUE01230020">
    <property type="protein sequence ID" value="CAG6544332.1"/>
    <property type="molecule type" value="Transcribed_RNA"/>
</dbReference>
<name>A0A8D8PC28_CULPI</name>
<proteinExistence type="predicted"/>
<protein>
    <submittedName>
        <fullName evidence="3">(northern house mosquito) hypothetical protein</fullName>
    </submittedName>
</protein>
<feature type="transmembrane region" description="Helical" evidence="2">
    <location>
        <begin position="104"/>
        <end position="126"/>
    </location>
</feature>
<keyword evidence="2" id="KW-1133">Transmembrane helix</keyword>
<accession>A0A8D8PC28</accession>
<dbReference type="EMBL" id="HBUE01230013">
    <property type="protein sequence ID" value="CAG6544320.1"/>
    <property type="molecule type" value="Transcribed_RNA"/>
</dbReference>
<keyword evidence="2" id="KW-0472">Membrane</keyword>